<reference evidence="1" key="1">
    <citation type="submission" date="2020-02" db="EMBL/GenBank/DDBJ databases">
        <authorList>
            <person name="Meier V. D."/>
        </authorList>
    </citation>
    <scope>NUCLEOTIDE SEQUENCE</scope>
    <source>
        <strain evidence="1">AVDCRST_MAG37</strain>
    </source>
</reference>
<dbReference type="AlphaFoldDB" id="A0A6J4R427"/>
<name>A0A6J4R427_9ACTN</name>
<accession>A0A6J4R427</accession>
<evidence type="ECO:0000313" key="1">
    <source>
        <dbReference type="EMBL" id="CAA9459504.1"/>
    </source>
</evidence>
<organism evidence="1">
    <name type="scientific">uncultured Rubrobacteraceae bacterium</name>
    <dbReference type="NCBI Taxonomy" id="349277"/>
    <lineage>
        <taxon>Bacteria</taxon>
        <taxon>Bacillati</taxon>
        <taxon>Actinomycetota</taxon>
        <taxon>Rubrobacteria</taxon>
        <taxon>Rubrobacterales</taxon>
        <taxon>Rubrobacteraceae</taxon>
        <taxon>environmental samples</taxon>
    </lineage>
</organism>
<protein>
    <submittedName>
        <fullName evidence="1">Uncharacterized protein</fullName>
    </submittedName>
</protein>
<proteinExistence type="predicted"/>
<sequence>MVVWTAQALLDNDYDSPQHIIPTIVFGAISVDDVRLEELSEALATIEGGSERGRLLRLRFRTLFKYADVWALVDGVPIIQQDPIQVVYEHSDEEDQCIAVDVTDVSVRRMEVSARYKESLAAFGLDEGFSEEGGVSWQVSPGVIHVMVHPGLVAPDGDAIERLARNNPQPERRFFPPAGLIGEVYAILRGSNAKGKFRGFGRDVLPSSLTNKPEARTLVPACVAWYLAGRKIPADYETKTNITELLNRHLLASCGLEVLSKGGSDFNQLWRDARKHADVLNRTEQGMFERLRQVEFMSGYFSASENQ</sequence>
<gene>
    <name evidence="1" type="ORF">AVDCRST_MAG37-3541</name>
</gene>
<dbReference type="EMBL" id="CADCVD010000183">
    <property type="protein sequence ID" value="CAA9459504.1"/>
    <property type="molecule type" value="Genomic_DNA"/>
</dbReference>